<feature type="transmembrane region" description="Helical" evidence="1">
    <location>
        <begin position="17"/>
        <end position="36"/>
    </location>
</feature>
<reference evidence="2 3" key="1">
    <citation type="submission" date="2016-10" db="EMBL/GenBank/DDBJ databases">
        <authorList>
            <person name="de Groot N.N."/>
        </authorList>
    </citation>
    <scope>NUCLEOTIDE SEQUENCE [LARGE SCALE GENOMIC DNA]</scope>
    <source>
        <strain evidence="2 3">DSM 16195</strain>
    </source>
</reference>
<organism evidence="2 3">
    <name type="scientific">Ulvibacter litoralis</name>
    <dbReference type="NCBI Taxonomy" id="227084"/>
    <lineage>
        <taxon>Bacteria</taxon>
        <taxon>Pseudomonadati</taxon>
        <taxon>Bacteroidota</taxon>
        <taxon>Flavobacteriia</taxon>
        <taxon>Flavobacteriales</taxon>
        <taxon>Flavobacteriaceae</taxon>
        <taxon>Ulvibacter</taxon>
    </lineage>
</organism>
<evidence type="ECO:0000256" key="1">
    <source>
        <dbReference type="SAM" id="Phobius"/>
    </source>
</evidence>
<protein>
    <submittedName>
        <fullName evidence="2">Uncharacterized protein</fullName>
    </submittedName>
</protein>
<keyword evidence="1" id="KW-0812">Transmembrane</keyword>
<keyword evidence="1" id="KW-1133">Transmembrane helix</keyword>
<accession>A0A1G7EJV6</accession>
<sequence>MSKGHTNIKTLVRGIKYMAFALPILFLSPYLMSLGFLNKDNISFYIFFPVGIILGILAVYLCFKGIQTIMRSIFND</sequence>
<dbReference type="Pfam" id="PF19589">
    <property type="entry name" value="DUF6095"/>
    <property type="match status" value="1"/>
</dbReference>
<dbReference type="Proteomes" id="UP000199321">
    <property type="component" value="Unassembled WGS sequence"/>
</dbReference>
<evidence type="ECO:0000313" key="3">
    <source>
        <dbReference type="Proteomes" id="UP000199321"/>
    </source>
</evidence>
<dbReference type="EMBL" id="FNBA01000002">
    <property type="protein sequence ID" value="SDE63715.1"/>
    <property type="molecule type" value="Genomic_DNA"/>
</dbReference>
<dbReference type="STRING" id="227084.SAMN05421855_1021"/>
<dbReference type="OrthoDB" id="1447634at2"/>
<dbReference type="RefSeq" id="WP_093141931.1">
    <property type="nucleotide sequence ID" value="NZ_BMWO01000002.1"/>
</dbReference>
<evidence type="ECO:0000313" key="2">
    <source>
        <dbReference type="EMBL" id="SDE63715.1"/>
    </source>
</evidence>
<keyword evidence="3" id="KW-1185">Reference proteome</keyword>
<dbReference type="InterPro" id="IPR046077">
    <property type="entry name" value="DUF6095"/>
</dbReference>
<name>A0A1G7EJV6_9FLAO</name>
<keyword evidence="1" id="KW-0472">Membrane</keyword>
<gene>
    <name evidence="2" type="ORF">SAMN05421855_1021</name>
</gene>
<feature type="transmembrane region" description="Helical" evidence="1">
    <location>
        <begin position="42"/>
        <end position="63"/>
    </location>
</feature>
<dbReference type="AlphaFoldDB" id="A0A1G7EJV6"/>
<proteinExistence type="predicted"/>